<keyword evidence="10" id="KW-1185">Reference proteome</keyword>
<reference evidence="9 10" key="1">
    <citation type="submission" date="2014-12" db="EMBL/GenBank/DDBJ databases">
        <title>Draft genome sequences of 29 type strains of Enterococci.</title>
        <authorList>
            <person name="Zhong Z."/>
            <person name="Sun Z."/>
            <person name="Liu W."/>
            <person name="Zhang W."/>
            <person name="Zhang H."/>
        </authorList>
    </citation>
    <scope>NUCLEOTIDE SEQUENCE [LARGE SCALE GENOMIC DNA]</scope>
    <source>
        <strain evidence="9 10">DSM 22802</strain>
    </source>
</reference>
<keyword evidence="6" id="KW-0418">Kinase</keyword>
<keyword evidence="1" id="KW-0813">Transport</keyword>
<dbReference type="Gene3D" id="3.40.50.2300">
    <property type="match status" value="1"/>
</dbReference>
<evidence type="ECO:0000256" key="1">
    <source>
        <dbReference type="ARBA" id="ARBA00022448"/>
    </source>
</evidence>
<dbReference type="GO" id="GO:0016301">
    <property type="term" value="F:kinase activity"/>
    <property type="evidence" value="ECO:0007669"/>
    <property type="project" value="UniProtKB-KW"/>
</dbReference>
<gene>
    <name evidence="9" type="ORF">RV00_GL002233</name>
</gene>
<accession>A0A1L8SVE9</accession>
<dbReference type="Proteomes" id="UP000183700">
    <property type="component" value="Unassembled WGS sequence"/>
</dbReference>
<dbReference type="PROSITE" id="PS51100">
    <property type="entry name" value="PTS_EIIB_TYPE_3"/>
    <property type="match status" value="1"/>
</dbReference>
<keyword evidence="4" id="KW-0808">Transferase</keyword>
<comment type="caution">
    <text evidence="9">The sequence shown here is derived from an EMBL/GenBank/DDBJ whole genome shotgun (WGS) entry which is preliminary data.</text>
</comment>
<dbReference type="EMBL" id="JXKM01000004">
    <property type="protein sequence ID" value="OJG36089.1"/>
    <property type="molecule type" value="Genomic_DNA"/>
</dbReference>
<proteinExistence type="predicted"/>
<dbReference type="InterPro" id="IPR051819">
    <property type="entry name" value="PTS_sugar-specific_EIIB"/>
</dbReference>
<keyword evidence="2" id="KW-0597">Phosphoprotein</keyword>
<dbReference type="InterPro" id="IPR036095">
    <property type="entry name" value="PTS_EIIB-like_sf"/>
</dbReference>
<evidence type="ECO:0000256" key="7">
    <source>
        <dbReference type="PROSITE-ProRule" id="PRU00423"/>
    </source>
</evidence>
<dbReference type="AlphaFoldDB" id="A0A1L8SVE9"/>
<dbReference type="SUPFAM" id="SSF52794">
    <property type="entry name" value="PTS system IIB component-like"/>
    <property type="match status" value="1"/>
</dbReference>
<dbReference type="PANTHER" id="PTHR34581">
    <property type="entry name" value="PTS SYSTEM N,N'-DIACETYLCHITOBIOSE-SPECIFIC EIIB COMPONENT"/>
    <property type="match status" value="1"/>
</dbReference>
<keyword evidence="5" id="KW-0598">Phosphotransferase system</keyword>
<dbReference type="GO" id="GO:0008982">
    <property type="term" value="F:protein-N(PI)-phosphohistidine-sugar phosphotransferase activity"/>
    <property type="evidence" value="ECO:0007669"/>
    <property type="project" value="InterPro"/>
</dbReference>
<dbReference type="Pfam" id="PF02302">
    <property type="entry name" value="PTS_IIB"/>
    <property type="match status" value="1"/>
</dbReference>
<feature type="modified residue" description="Phosphocysteine; by EIIA" evidence="7">
    <location>
        <position position="13"/>
    </location>
</feature>
<evidence type="ECO:0000259" key="8">
    <source>
        <dbReference type="PROSITE" id="PS51100"/>
    </source>
</evidence>
<dbReference type="InterPro" id="IPR003501">
    <property type="entry name" value="PTS_EIIB_2/3"/>
</dbReference>
<dbReference type="GO" id="GO:0009401">
    <property type="term" value="P:phosphoenolpyruvate-dependent sugar phosphotransferase system"/>
    <property type="evidence" value="ECO:0007669"/>
    <property type="project" value="UniProtKB-KW"/>
</dbReference>
<evidence type="ECO:0000313" key="9">
    <source>
        <dbReference type="EMBL" id="OJG36089.1"/>
    </source>
</evidence>
<evidence type="ECO:0000256" key="4">
    <source>
        <dbReference type="ARBA" id="ARBA00022679"/>
    </source>
</evidence>
<feature type="domain" description="PTS EIIB type-3" evidence="8">
    <location>
        <begin position="6"/>
        <end position="112"/>
    </location>
</feature>
<evidence type="ECO:0000256" key="2">
    <source>
        <dbReference type="ARBA" id="ARBA00022553"/>
    </source>
</evidence>
<evidence type="ECO:0000256" key="5">
    <source>
        <dbReference type="ARBA" id="ARBA00022683"/>
    </source>
</evidence>
<sequence>MKTMNKKQIYLFCDAGMSTSIMVNKMMEVVDKHNMPLQITAFPVARSQEVVEKEKPVAILLGPQVKFLLEKTKERFAPQGIPVAVIAPEIYGMMDGEKAMKEVLKLIKQNKK</sequence>
<evidence type="ECO:0000256" key="6">
    <source>
        <dbReference type="ARBA" id="ARBA00022777"/>
    </source>
</evidence>
<dbReference type="InterPro" id="IPR013012">
    <property type="entry name" value="PTS_EIIB_3"/>
</dbReference>
<evidence type="ECO:0000313" key="10">
    <source>
        <dbReference type="Proteomes" id="UP000183700"/>
    </source>
</evidence>
<protein>
    <submittedName>
        <fullName evidence="9">PTS system cellobiose-specific IIB component</fullName>
    </submittedName>
</protein>
<dbReference type="PANTHER" id="PTHR34581:SF2">
    <property type="entry name" value="PTS SYSTEM N,N'-DIACETYLCHITOBIOSE-SPECIFIC EIIB COMPONENT"/>
    <property type="match status" value="1"/>
</dbReference>
<dbReference type="STRING" id="319970.RV00_GL002233"/>
<name>A0A1L8SVE9_9ENTE</name>
<dbReference type="CDD" id="cd05564">
    <property type="entry name" value="PTS_IIB_chitobiose_lichenan"/>
    <property type="match status" value="1"/>
</dbReference>
<evidence type="ECO:0000256" key="3">
    <source>
        <dbReference type="ARBA" id="ARBA00022597"/>
    </source>
</evidence>
<organism evidence="9 10">
    <name type="scientific">Enterococcus devriesei</name>
    <dbReference type="NCBI Taxonomy" id="319970"/>
    <lineage>
        <taxon>Bacteria</taxon>
        <taxon>Bacillati</taxon>
        <taxon>Bacillota</taxon>
        <taxon>Bacilli</taxon>
        <taxon>Lactobacillales</taxon>
        <taxon>Enterococcaceae</taxon>
        <taxon>Enterococcus</taxon>
    </lineage>
</organism>
<keyword evidence="3" id="KW-0762">Sugar transport</keyword>